<protein>
    <submittedName>
        <fullName evidence="15">Uncharacterized protein</fullName>
    </submittedName>
</protein>
<dbReference type="InterPro" id="IPR036396">
    <property type="entry name" value="Cyt_P450_sf"/>
</dbReference>
<dbReference type="SUPFAM" id="SSF48264">
    <property type="entry name" value="Cytochrome P450"/>
    <property type="match status" value="1"/>
</dbReference>
<evidence type="ECO:0000256" key="6">
    <source>
        <dbReference type="ARBA" id="ARBA00022723"/>
    </source>
</evidence>
<dbReference type="PRINTS" id="PR01684">
    <property type="entry name" value="EP450ICYP2A"/>
</dbReference>
<dbReference type="EMBL" id="DYDO01000007">
    <property type="protein sequence ID" value="DBA20623.1"/>
    <property type="molecule type" value="Genomic_DNA"/>
</dbReference>
<dbReference type="GO" id="GO:0008392">
    <property type="term" value="F:arachidonate epoxygenase activity"/>
    <property type="evidence" value="ECO:0007669"/>
    <property type="project" value="TreeGrafter"/>
</dbReference>
<gene>
    <name evidence="15" type="ORF">GDO54_017383</name>
</gene>
<evidence type="ECO:0000313" key="16">
    <source>
        <dbReference type="Proteomes" id="UP001181693"/>
    </source>
</evidence>
<dbReference type="GO" id="GO:0005506">
    <property type="term" value="F:iron ion binding"/>
    <property type="evidence" value="ECO:0007669"/>
    <property type="project" value="InterPro"/>
</dbReference>
<keyword evidence="7" id="KW-0256">Endoplasmic reticulum</keyword>
<dbReference type="InterPro" id="IPR002401">
    <property type="entry name" value="Cyt_P450_E_grp-I"/>
</dbReference>
<keyword evidence="16" id="KW-1185">Reference proteome</keyword>
<sequence length="495" mass="57299">MDLPADLTLLFAFVLLILIIHLSIKIFWTHRRLPPGPTPLPLLGNILHIEGGNIVKSLIEMRKKYGDVFTIYLGSRPVVIICGYNAVKEIYIDRADDFLARGDLATLDTSYHNYGIAFTSDMDRWKELRRFSLSTMRDFGLGKKSIEECILEESQCLVAELKKINASFLNPQQFFIKVAGSVIYYIMFGHRHGYEDDELLEVVSTISETFHLISSVWGQIFDMFPRIMKFIPGKHQQFLSNMQKLLQYVRTRVEKNRETLDPKNPRDYVDAFLIKMEKDKKYPHTEYHMTNLVNSTLQIFFAGVETTGSTLTYAFLIFMKHPDVLGKVCEEIDHIIGRDRSPKMQDRNQMPFTDAVIHEIQRFIDLIPMGMPRKTTRDIEYRGYYLPKDTNIYPMLTTVLKDPACFPYPNEFNPKNFLNEHGEFKKNDGYMPLAAGKRNCMGEALARMEIFIVVVTILQNFTLKPELPVEYLELKPDVSGIGNLPKPYKMAFIPR</sequence>
<dbReference type="CDD" id="cd11026">
    <property type="entry name" value="CYP2"/>
    <property type="match status" value="1"/>
</dbReference>
<keyword evidence="6 13" id="KW-0479">Metal-binding</keyword>
<evidence type="ECO:0000256" key="14">
    <source>
        <dbReference type="SAM" id="Phobius"/>
    </source>
</evidence>
<dbReference type="GO" id="GO:0019373">
    <property type="term" value="P:epoxygenase P450 pathway"/>
    <property type="evidence" value="ECO:0007669"/>
    <property type="project" value="TreeGrafter"/>
</dbReference>
<comment type="subcellular location">
    <subcellularLocation>
        <location evidence="3">Endoplasmic reticulum membrane</location>
        <topology evidence="3">Peripheral membrane protein</topology>
    </subcellularLocation>
    <subcellularLocation>
        <location evidence="2">Microsome membrane</location>
        <topology evidence="2">Peripheral membrane protein</topology>
    </subcellularLocation>
</comment>
<comment type="caution">
    <text evidence="15">The sequence shown here is derived from an EMBL/GenBank/DDBJ whole genome shotgun (WGS) entry which is preliminary data.</text>
</comment>
<keyword evidence="11" id="KW-0503">Monooxygenase</keyword>
<evidence type="ECO:0000256" key="3">
    <source>
        <dbReference type="ARBA" id="ARBA00004406"/>
    </source>
</evidence>
<evidence type="ECO:0000256" key="9">
    <source>
        <dbReference type="ARBA" id="ARBA00023002"/>
    </source>
</evidence>
<dbReference type="AlphaFoldDB" id="A0AAV3A239"/>
<evidence type="ECO:0000313" key="15">
    <source>
        <dbReference type="EMBL" id="DBA20623.1"/>
    </source>
</evidence>
<evidence type="ECO:0000256" key="2">
    <source>
        <dbReference type="ARBA" id="ARBA00004174"/>
    </source>
</evidence>
<evidence type="ECO:0000256" key="10">
    <source>
        <dbReference type="ARBA" id="ARBA00023004"/>
    </source>
</evidence>
<dbReference type="GO" id="GO:0016712">
    <property type="term" value="F:oxidoreductase activity, acting on paired donors, with incorporation or reduction of molecular oxygen, reduced flavin or flavoprotein as one donor, and incorporation of one atom of oxygen"/>
    <property type="evidence" value="ECO:0007669"/>
    <property type="project" value="InterPro"/>
</dbReference>
<dbReference type="FunFam" id="1.10.630.10:FF:000238">
    <property type="entry name" value="Cytochrome P450 2A6"/>
    <property type="match status" value="1"/>
</dbReference>
<dbReference type="InterPro" id="IPR001128">
    <property type="entry name" value="Cyt_P450"/>
</dbReference>
<evidence type="ECO:0000256" key="13">
    <source>
        <dbReference type="PIRSR" id="PIRSR602401-1"/>
    </source>
</evidence>
<comment type="similarity">
    <text evidence="4">Belongs to the cytochrome P450 family.</text>
</comment>
<feature type="transmembrane region" description="Helical" evidence="14">
    <location>
        <begin position="7"/>
        <end position="28"/>
    </location>
</feature>
<dbReference type="PRINTS" id="PR00385">
    <property type="entry name" value="P450"/>
</dbReference>
<keyword evidence="12 14" id="KW-0472">Membrane</keyword>
<name>A0AAV3A239_PYXAD</name>
<evidence type="ECO:0000256" key="12">
    <source>
        <dbReference type="ARBA" id="ARBA00023136"/>
    </source>
</evidence>
<dbReference type="PANTHER" id="PTHR24300:SF386">
    <property type="entry name" value="CYTOCHROME P450"/>
    <property type="match status" value="1"/>
</dbReference>
<keyword evidence="14" id="KW-1133">Transmembrane helix</keyword>
<evidence type="ECO:0000256" key="7">
    <source>
        <dbReference type="ARBA" id="ARBA00022824"/>
    </source>
</evidence>
<dbReference type="Gene3D" id="1.10.630.10">
    <property type="entry name" value="Cytochrome P450"/>
    <property type="match status" value="1"/>
</dbReference>
<evidence type="ECO:0000256" key="8">
    <source>
        <dbReference type="ARBA" id="ARBA00022848"/>
    </source>
</evidence>
<dbReference type="GO" id="GO:0020037">
    <property type="term" value="F:heme binding"/>
    <property type="evidence" value="ECO:0007669"/>
    <property type="project" value="InterPro"/>
</dbReference>
<reference evidence="15" key="1">
    <citation type="thesis" date="2020" institute="ProQuest LLC" country="789 East Eisenhower Parkway, Ann Arbor, MI, USA">
        <title>Comparative Genomics and Chromosome Evolution.</title>
        <authorList>
            <person name="Mudd A.B."/>
        </authorList>
    </citation>
    <scope>NUCLEOTIDE SEQUENCE</scope>
    <source>
        <strain evidence="15">1538</strain>
        <tissue evidence="15">Blood</tissue>
    </source>
</reference>
<dbReference type="GO" id="GO:0006805">
    <property type="term" value="P:xenobiotic metabolic process"/>
    <property type="evidence" value="ECO:0007669"/>
    <property type="project" value="TreeGrafter"/>
</dbReference>
<dbReference type="PRINTS" id="PR00463">
    <property type="entry name" value="EP450I"/>
</dbReference>
<keyword evidence="8" id="KW-0492">Microsome</keyword>
<evidence type="ECO:0000256" key="4">
    <source>
        <dbReference type="ARBA" id="ARBA00010617"/>
    </source>
</evidence>
<evidence type="ECO:0000256" key="1">
    <source>
        <dbReference type="ARBA" id="ARBA00001971"/>
    </source>
</evidence>
<keyword evidence="10 13" id="KW-0408">Iron</keyword>
<keyword evidence="14" id="KW-0812">Transmembrane</keyword>
<evidence type="ECO:0000256" key="11">
    <source>
        <dbReference type="ARBA" id="ARBA00023033"/>
    </source>
</evidence>
<feature type="binding site" description="axial binding residue" evidence="13">
    <location>
        <position position="440"/>
    </location>
    <ligand>
        <name>heme</name>
        <dbReference type="ChEBI" id="CHEBI:30413"/>
    </ligand>
    <ligandPart>
        <name>Fe</name>
        <dbReference type="ChEBI" id="CHEBI:18248"/>
    </ligandPart>
</feature>
<keyword evidence="9" id="KW-0560">Oxidoreductase</keyword>
<dbReference type="Pfam" id="PF00067">
    <property type="entry name" value="p450"/>
    <property type="match status" value="1"/>
</dbReference>
<organism evidence="15 16">
    <name type="scientific">Pyxicephalus adspersus</name>
    <name type="common">African bullfrog</name>
    <dbReference type="NCBI Taxonomy" id="30357"/>
    <lineage>
        <taxon>Eukaryota</taxon>
        <taxon>Metazoa</taxon>
        <taxon>Chordata</taxon>
        <taxon>Craniata</taxon>
        <taxon>Vertebrata</taxon>
        <taxon>Euteleostomi</taxon>
        <taxon>Amphibia</taxon>
        <taxon>Batrachia</taxon>
        <taxon>Anura</taxon>
        <taxon>Neobatrachia</taxon>
        <taxon>Ranoidea</taxon>
        <taxon>Pyxicephalidae</taxon>
        <taxon>Pyxicephalinae</taxon>
        <taxon>Pyxicephalus</taxon>
    </lineage>
</organism>
<dbReference type="PANTHER" id="PTHR24300">
    <property type="entry name" value="CYTOCHROME P450 508A4-RELATED"/>
    <property type="match status" value="1"/>
</dbReference>
<dbReference type="GO" id="GO:0005789">
    <property type="term" value="C:endoplasmic reticulum membrane"/>
    <property type="evidence" value="ECO:0007669"/>
    <property type="project" value="UniProtKB-SubCell"/>
</dbReference>
<dbReference type="InterPro" id="IPR008067">
    <property type="entry name" value="Cyt_P450_E_grp-I_CYP2A-like"/>
</dbReference>
<dbReference type="Proteomes" id="UP001181693">
    <property type="component" value="Unassembled WGS sequence"/>
</dbReference>
<evidence type="ECO:0000256" key="5">
    <source>
        <dbReference type="ARBA" id="ARBA00022617"/>
    </source>
</evidence>
<comment type="cofactor">
    <cofactor evidence="1 13">
        <name>heme</name>
        <dbReference type="ChEBI" id="CHEBI:30413"/>
    </cofactor>
</comment>
<keyword evidence="5 13" id="KW-0349">Heme</keyword>
<accession>A0AAV3A239</accession>
<proteinExistence type="inferred from homology"/>
<dbReference type="InterPro" id="IPR050182">
    <property type="entry name" value="Cytochrome_P450_fam2"/>
</dbReference>